<evidence type="ECO:0000313" key="1">
    <source>
        <dbReference type="EMBL" id="GAW08996.1"/>
    </source>
</evidence>
<protein>
    <submittedName>
        <fullName evidence="1">Uncharacterized protein</fullName>
    </submittedName>
</protein>
<accession>A0A1Q3EP82</accession>
<gene>
    <name evidence="1" type="ORF">LENED_011114</name>
</gene>
<organism evidence="1 2">
    <name type="scientific">Lentinula edodes</name>
    <name type="common">Shiitake mushroom</name>
    <name type="synonym">Lentinus edodes</name>
    <dbReference type="NCBI Taxonomy" id="5353"/>
    <lineage>
        <taxon>Eukaryota</taxon>
        <taxon>Fungi</taxon>
        <taxon>Dikarya</taxon>
        <taxon>Basidiomycota</taxon>
        <taxon>Agaricomycotina</taxon>
        <taxon>Agaricomycetes</taxon>
        <taxon>Agaricomycetidae</taxon>
        <taxon>Agaricales</taxon>
        <taxon>Marasmiineae</taxon>
        <taxon>Omphalotaceae</taxon>
        <taxon>Lentinula</taxon>
    </lineage>
</organism>
<keyword evidence="2" id="KW-1185">Reference proteome</keyword>
<proteinExistence type="predicted"/>
<reference evidence="1 2" key="1">
    <citation type="submission" date="2016-08" db="EMBL/GenBank/DDBJ databases">
        <authorList>
            <consortium name="Lentinula edodes genome sequencing consortium"/>
            <person name="Sakamoto Y."/>
            <person name="Nakade K."/>
            <person name="Sato S."/>
            <person name="Yoshida Y."/>
            <person name="Miyazaki K."/>
            <person name="Natsume S."/>
            <person name="Konno N."/>
        </authorList>
    </citation>
    <scope>NUCLEOTIDE SEQUENCE [LARGE SCALE GENOMIC DNA]</scope>
    <source>
        <strain evidence="1 2">NBRC 111202</strain>
    </source>
</reference>
<dbReference type="EMBL" id="BDGU01000896">
    <property type="protein sequence ID" value="GAW08996.1"/>
    <property type="molecule type" value="Genomic_DNA"/>
</dbReference>
<name>A0A1Q3EP82_LENED</name>
<dbReference type="AlphaFoldDB" id="A0A1Q3EP82"/>
<sequence>MECALPGILEARTALVNAPGVISWTWESVKEYDTGYGVILNATWLLPVALIPSTWKVDSFPCASPNISSTKERAKRITATTMSLPGVTPTTRTDAHTTLDVADVSTPLAMKHSSSEETSTSSSSFVADDVFAVKGDVAQTPLSPSLGGTRFVEALEENETLIAGSGLNSPVVGAAQPLGVAIDSLVIVTANKLEPVVEEGVEDLEEDVRSFSGC</sequence>
<reference evidence="1 2" key="2">
    <citation type="submission" date="2017-02" db="EMBL/GenBank/DDBJ databases">
        <title>A genome survey and senescence transcriptome analysis in Lentinula edodes.</title>
        <authorList>
            <person name="Sakamoto Y."/>
            <person name="Nakade K."/>
            <person name="Sato S."/>
            <person name="Yoshida Y."/>
            <person name="Miyazaki K."/>
            <person name="Natsume S."/>
            <person name="Konno N."/>
        </authorList>
    </citation>
    <scope>NUCLEOTIDE SEQUENCE [LARGE SCALE GENOMIC DNA]</scope>
    <source>
        <strain evidence="1 2">NBRC 111202</strain>
    </source>
</reference>
<evidence type="ECO:0000313" key="2">
    <source>
        <dbReference type="Proteomes" id="UP000188533"/>
    </source>
</evidence>
<comment type="caution">
    <text evidence="1">The sequence shown here is derived from an EMBL/GenBank/DDBJ whole genome shotgun (WGS) entry which is preliminary data.</text>
</comment>
<dbReference type="Proteomes" id="UP000188533">
    <property type="component" value="Unassembled WGS sequence"/>
</dbReference>
<dbReference type="STRING" id="5353.A0A1Q3EP82"/>